<dbReference type="RefSeq" id="WP_052724672.1">
    <property type="nucleotide sequence ID" value="NZ_JBHTMT010000002.1"/>
</dbReference>
<dbReference type="STRING" id="1218507.JF74_17000"/>
<keyword evidence="1" id="KW-0472">Membrane</keyword>
<gene>
    <name evidence="2" type="ORF">JF74_17000</name>
</gene>
<dbReference type="HOGENOM" id="CLU_134349_0_0_9"/>
<keyword evidence="1" id="KW-1133">Transmembrane helix</keyword>
<feature type="transmembrane region" description="Helical" evidence="1">
    <location>
        <begin position="27"/>
        <end position="49"/>
    </location>
</feature>
<dbReference type="AlphaFoldDB" id="A0A0F4LAF8"/>
<evidence type="ECO:0000313" key="2">
    <source>
        <dbReference type="EMBL" id="KJY55585.1"/>
    </source>
</evidence>
<feature type="transmembrane region" description="Helical" evidence="1">
    <location>
        <begin position="142"/>
        <end position="161"/>
    </location>
</feature>
<feature type="transmembrane region" description="Helical" evidence="1">
    <location>
        <begin position="102"/>
        <end position="122"/>
    </location>
</feature>
<dbReference type="OrthoDB" id="2321895at2"/>
<evidence type="ECO:0000256" key="1">
    <source>
        <dbReference type="SAM" id="Phobius"/>
    </source>
</evidence>
<protein>
    <submittedName>
        <fullName evidence="2">Uncharacterized protein</fullName>
    </submittedName>
</protein>
<proteinExistence type="predicted"/>
<accession>A0A0F4LAF8</accession>
<dbReference type="Proteomes" id="UP000033531">
    <property type="component" value="Unassembled WGS sequence"/>
</dbReference>
<sequence>MVSKINNFVISFLDRAHLDTKKILTTYIYALILIPLFFGSFIILTSSVAKQNINVVLNNTPLIAIDMIVALTDFIMGYYIWLKKDLILKHEGNYHFLMFSQAISQLMVGNIFCLILALFGIIRINEQSGKLKCQSSFIKVPAVIFLTIFGFCLVLTISIFIRK</sequence>
<dbReference type="EMBL" id="JXLI01000014">
    <property type="protein sequence ID" value="KJY55585.1"/>
    <property type="molecule type" value="Genomic_DNA"/>
</dbReference>
<comment type="caution">
    <text evidence="2">The sequence shown here is derived from an EMBL/GenBank/DDBJ whole genome shotgun (WGS) entry which is preliminary data.</text>
</comment>
<evidence type="ECO:0000313" key="3">
    <source>
        <dbReference type="Proteomes" id="UP000033531"/>
    </source>
</evidence>
<organism evidence="2 3">
    <name type="scientific">Lactobacillus melliventris</name>
    <dbReference type="NCBI Taxonomy" id="1218507"/>
    <lineage>
        <taxon>Bacteria</taxon>
        <taxon>Bacillati</taxon>
        <taxon>Bacillota</taxon>
        <taxon>Bacilli</taxon>
        <taxon>Lactobacillales</taxon>
        <taxon>Lactobacillaceae</taxon>
        <taxon>Lactobacillus</taxon>
    </lineage>
</organism>
<name>A0A0F4LAF8_9LACO</name>
<dbReference type="PATRIC" id="fig|1218507.3.peg.1902"/>
<feature type="transmembrane region" description="Helical" evidence="1">
    <location>
        <begin position="61"/>
        <end position="82"/>
    </location>
</feature>
<keyword evidence="1" id="KW-0812">Transmembrane</keyword>
<reference evidence="2 3" key="1">
    <citation type="submission" date="2015-01" db="EMBL/GenBank/DDBJ databases">
        <title>Comparative genomics of the lactic acid bacteria isolated from the honey bee gut.</title>
        <authorList>
            <person name="Ellegaard K.M."/>
            <person name="Tamarit D."/>
            <person name="Javelind E."/>
            <person name="Olofsson T."/>
            <person name="Andersson S.G."/>
            <person name="Vasquez A."/>
        </authorList>
    </citation>
    <scope>NUCLEOTIDE SEQUENCE [LARGE SCALE GENOMIC DNA]</scope>
    <source>
        <strain evidence="2 3">Hma8</strain>
    </source>
</reference>